<gene>
    <name evidence="1" type="ORF">A9Y76_24490</name>
</gene>
<dbReference type="InterPro" id="IPR038674">
    <property type="entry name" value="CzcE_sf"/>
</dbReference>
<dbReference type="STRING" id="190721.ACS15_5324"/>
<dbReference type="Gene3D" id="2.60.40.2280">
    <property type="entry name" value="Heavy-metal resistance protein CzcE"/>
    <property type="match status" value="1"/>
</dbReference>
<proteinExistence type="predicted"/>
<organism evidence="1 2">
    <name type="scientific">Ralstonia insidiosa</name>
    <dbReference type="NCBI Taxonomy" id="190721"/>
    <lineage>
        <taxon>Bacteria</taxon>
        <taxon>Pseudomonadati</taxon>
        <taxon>Pseudomonadota</taxon>
        <taxon>Betaproteobacteria</taxon>
        <taxon>Burkholderiales</taxon>
        <taxon>Burkholderiaceae</taxon>
        <taxon>Ralstonia</taxon>
    </lineage>
</organism>
<dbReference type="AlphaFoldDB" id="A0A192A5S6"/>
<protein>
    <submittedName>
        <fullName evidence="1">Uncharacterized protein</fullName>
    </submittedName>
</protein>
<dbReference type="Pfam" id="PF16986">
    <property type="entry name" value="CzcE"/>
    <property type="match status" value="1"/>
</dbReference>
<dbReference type="RefSeq" id="WP_064808376.1">
    <property type="nucleotide sequence ID" value="NZ_CP016023.1"/>
</dbReference>
<accession>A0A192A5S6</accession>
<dbReference type="OrthoDB" id="8967994at2"/>
<keyword evidence="2" id="KW-1185">Reference proteome</keyword>
<sequence>MTFSAAFVLPAALSLAAFLSANPALAVTQMTVQEAARPGAYAHLFGTPADAKTATRTVELRGQNVVRVSSGETVAFSSGTRIGAWHFTPRADSTTVALSELLPAMPGGAQVTVLIERSPIYSGN</sequence>
<dbReference type="EMBL" id="CP016023">
    <property type="protein sequence ID" value="ANJ75647.1"/>
    <property type="molecule type" value="Genomic_DNA"/>
</dbReference>
<evidence type="ECO:0000313" key="2">
    <source>
        <dbReference type="Proteomes" id="UP000078572"/>
    </source>
</evidence>
<dbReference type="Proteomes" id="UP000078572">
    <property type="component" value="Chromosome 2"/>
</dbReference>
<dbReference type="GeneID" id="61529204"/>
<reference evidence="2" key="1">
    <citation type="submission" date="2016-06" db="EMBL/GenBank/DDBJ databases">
        <authorList>
            <person name="Xu Y."/>
            <person name="Nagy A."/>
            <person name="Yan X."/>
            <person name="Kim S.W."/>
            <person name="Haley B."/>
            <person name="Liu N.T."/>
            <person name="Nou X."/>
        </authorList>
    </citation>
    <scope>NUCLEOTIDE SEQUENCE [LARGE SCALE GENOMIC DNA]</scope>
    <source>
        <strain evidence="2">ATCC 49129</strain>
    </source>
</reference>
<evidence type="ECO:0000313" key="1">
    <source>
        <dbReference type="EMBL" id="ANJ75647.1"/>
    </source>
</evidence>
<dbReference type="InterPro" id="IPR031560">
    <property type="entry name" value="CzcE"/>
</dbReference>
<name>A0A192A5S6_9RALS</name>